<organism evidence="2">
    <name type="scientific">Rhizopus microsporus var. microsporus</name>
    <dbReference type="NCBI Taxonomy" id="86635"/>
    <lineage>
        <taxon>Eukaryota</taxon>
        <taxon>Fungi</taxon>
        <taxon>Fungi incertae sedis</taxon>
        <taxon>Mucoromycota</taxon>
        <taxon>Mucoromycotina</taxon>
        <taxon>Mucoromycetes</taxon>
        <taxon>Mucorales</taxon>
        <taxon>Mucorineae</taxon>
        <taxon>Rhizopodaceae</taxon>
        <taxon>Rhizopus</taxon>
    </lineage>
</organism>
<dbReference type="GO" id="GO:0032259">
    <property type="term" value="P:methylation"/>
    <property type="evidence" value="ECO:0007669"/>
    <property type="project" value="UniProtKB-KW"/>
</dbReference>
<dbReference type="PANTHER" id="PTHR43591:SF24">
    <property type="entry name" value="2-METHOXY-6-POLYPRENYL-1,4-BENZOQUINOL METHYLASE, MITOCHONDRIAL"/>
    <property type="match status" value="1"/>
</dbReference>
<dbReference type="Pfam" id="PF13649">
    <property type="entry name" value="Methyltransf_25"/>
    <property type="match status" value="1"/>
</dbReference>
<dbReference type="Gene3D" id="3.40.50.150">
    <property type="entry name" value="Vaccinia Virus protein VP39"/>
    <property type="match status" value="1"/>
</dbReference>
<name>A0A1X0RFR0_RHIZD</name>
<protein>
    <submittedName>
        <fullName evidence="2">S-adenosyl-L-methionine-dependent methyltransferase</fullName>
    </submittedName>
</protein>
<dbReference type="CDD" id="cd02440">
    <property type="entry name" value="AdoMet_MTases"/>
    <property type="match status" value="1"/>
</dbReference>
<gene>
    <name evidence="2" type="ORF">BCV72DRAFT_247339</name>
</gene>
<dbReference type="PANTHER" id="PTHR43591">
    <property type="entry name" value="METHYLTRANSFERASE"/>
    <property type="match status" value="1"/>
</dbReference>
<dbReference type="EMBL" id="KV921862">
    <property type="protein sequence ID" value="ORE10840.1"/>
    <property type="molecule type" value="Genomic_DNA"/>
</dbReference>
<accession>A0A1X0RFR0</accession>
<dbReference type="OrthoDB" id="2013972at2759"/>
<dbReference type="GO" id="GO:0008168">
    <property type="term" value="F:methyltransferase activity"/>
    <property type="evidence" value="ECO:0007669"/>
    <property type="project" value="UniProtKB-KW"/>
</dbReference>
<evidence type="ECO:0000259" key="1">
    <source>
        <dbReference type="Pfam" id="PF13649"/>
    </source>
</evidence>
<dbReference type="InterPro" id="IPR029063">
    <property type="entry name" value="SAM-dependent_MTases_sf"/>
</dbReference>
<dbReference type="VEuPathDB" id="FungiDB:BCV72DRAFT_247339"/>
<dbReference type="AlphaFoldDB" id="A0A1X0RFR0"/>
<reference evidence="2" key="1">
    <citation type="journal article" date="2016" name="Proc. Natl. Acad. Sci. U.S.A.">
        <title>Lipid metabolic changes in an early divergent fungus govern the establishment of a mutualistic symbiosis with endobacteria.</title>
        <authorList>
            <person name="Lastovetsky O.A."/>
            <person name="Gaspar M.L."/>
            <person name="Mondo S.J."/>
            <person name="LaButti K.M."/>
            <person name="Sandor L."/>
            <person name="Grigoriev I.V."/>
            <person name="Henry S.A."/>
            <person name="Pawlowska T.E."/>
        </authorList>
    </citation>
    <scope>NUCLEOTIDE SEQUENCE [LARGE SCALE GENOMIC DNA]</scope>
    <source>
        <strain evidence="2">ATCC 52814</strain>
    </source>
</reference>
<proteinExistence type="predicted"/>
<keyword evidence="2" id="KW-0489">Methyltransferase</keyword>
<feature type="domain" description="Methyltransferase" evidence="1">
    <location>
        <begin position="56"/>
        <end position="147"/>
    </location>
</feature>
<keyword evidence="2" id="KW-0808">Transferase</keyword>
<evidence type="ECO:0000313" key="2">
    <source>
        <dbReference type="EMBL" id="ORE10840.1"/>
    </source>
</evidence>
<dbReference type="Proteomes" id="UP000242414">
    <property type="component" value="Unassembled WGS sequence"/>
</dbReference>
<dbReference type="SUPFAM" id="SSF53335">
    <property type="entry name" value="S-adenosyl-L-methionine-dependent methyltransferases"/>
    <property type="match status" value="1"/>
</dbReference>
<dbReference type="InterPro" id="IPR041698">
    <property type="entry name" value="Methyltransf_25"/>
</dbReference>
<sequence length="264" mass="30393">MTVFEYKEGRKVVNDKDIAYMLPVDDLEVDRLKMNHELWNLFKSSIHDRLEKGIRVLDIGCGPGWWTLDMAKLYPNSEFIAIDMADIFMTQDIPPNVAFKQMNAGVGLDFEDESFDFVFQRFLVMGFPTDQYLLSIQEMKRLLKPGGAIEILELINKFDNASPAFDRFCSWDAFIAEKIPGYLTDTGYRDIQFIDYNVPIGSWGGHVGKLYLEVLKLAFPASRVMVISHTPVTLDQFNDNLGQVLLDAHHFQVSNRYRLIYAIK</sequence>